<comment type="caution">
    <text evidence="2">The sequence shown here is derived from an EMBL/GenBank/DDBJ whole genome shotgun (WGS) entry which is preliminary data.</text>
</comment>
<name>A0A2P6NQ00_9EUKA</name>
<dbReference type="AlphaFoldDB" id="A0A2P6NQ00"/>
<dbReference type="Proteomes" id="UP000241769">
    <property type="component" value="Unassembled WGS sequence"/>
</dbReference>
<gene>
    <name evidence="2" type="ORF">PROFUN_05790</name>
</gene>
<dbReference type="InParanoid" id="A0A2P6NQ00"/>
<evidence type="ECO:0000313" key="3">
    <source>
        <dbReference type="Proteomes" id="UP000241769"/>
    </source>
</evidence>
<proteinExistence type="predicted"/>
<dbReference type="EMBL" id="MDYQ01000036">
    <property type="protein sequence ID" value="PRP86019.1"/>
    <property type="molecule type" value="Genomic_DNA"/>
</dbReference>
<feature type="chain" id="PRO_5015159262" evidence="1">
    <location>
        <begin position="18"/>
        <end position="192"/>
    </location>
</feature>
<evidence type="ECO:0000313" key="2">
    <source>
        <dbReference type="EMBL" id="PRP86019.1"/>
    </source>
</evidence>
<keyword evidence="1" id="KW-0732">Signal</keyword>
<evidence type="ECO:0000256" key="1">
    <source>
        <dbReference type="SAM" id="SignalP"/>
    </source>
</evidence>
<keyword evidence="3" id="KW-1185">Reference proteome</keyword>
<reference evidence="2 3" key="1">
    <citation type="journal article" date="2018" name="Genome Biol. Evol.">
        <title>Multiple Roots of Fruiting Body Formation in Amoebozoa.</title>
        <authorList>
            <person name="Hillmann F."/>
            <person name="Forbes G."/>
            <person name="Novohradska S."/>
            <person name="Ferling I."/>
            <person name="Riege K."/>
            <person name="Groth M."/>
            <person name="Westermann M."/>
            <person name="Marz M."/>
            <person name="Spaller T."/>
            <person name="Winckler T."/>
            <person name="Schaap P."/>
            <person name="Glockner G."/>
        </authorList>
    </citation>
    <scope>NUCLEOTIDE SEQUENCE [LARGE SCALE GENOMIC DNA]</scope>
    <source>
        <strain evidence="2 3">Jena</strain>
    </source>
</reference>
<organism evidence="2 3">
    <name type="scientific">Planoprotostelium fungivorum</name>
    <dbReference type="NCBI Taxonomy" id="1890364"/>
    <lineage>
        <taxon>Eukaryota</taxon>
        <taxon>Amoebozoa</taxon>
        <taxon>Evosea</taxon>
        <taxon>Variosea</taxon>
        <taxon>Cavosteliida</taxon>
        <taxon>Cavosteliaceae</taxon>
        <taxon>Planoprotostelium</taxon>
    </lineage>
</organism>
<feature type="signal peptide" evidence="1">
    <location>
        <begin position="1"/>
        <end position="17"/>
    </location>
</feature>
<accession>A0A2P6NQ00</accession>
<protein>
    <submittedName>
        <fullName evidence="2">Uncharacterized protein</fullName>
    </submittedName>
</protein>
<sequence>MRASQLLFLALVASASAVIRLDYFMSFGGGCSGQPTSSFYAGYGVCMPIGPQRDHAIMGDKNSVTQFQNPDCTGQSYTMQRSDYNGRCKMMTVINWLDAGNMTYPQLDSSSAVDIIYPATSVQCPGDSGVCSGQPIGASILYGQGCGEVPCTQDAQTGYNAVAMCGGDNLPLVADQAPTFRMRVFPQLLVKF</sequence>